<feature type="region of interest" description="Disordered" evidence="1">
    <location>
        <begin position="1"/>
        <end position="47"/>
    </location>
</feature>
<dbReference type="RefSeq" id="WP_269037377.1">
    <property type="nucleotide sequence ID" value="NZ_CP114040.1"/>
</dbReference>
<organism evidence="2 3">
    <name type="scientific">Nannocystis punicea</name>
    <dbReference type="NCBI Taxonomy" id="2995304"/>
    <lineage>
        <taxon>Bacteria</taxon>
        <taxon>Pseudomonadati</taxon>
        <taxon>Myxococcota</taxon>
        <taxon>Polyangia</taxon>
        <taxon>Nannocystales</taxon>
        <taxon>Nannocystaceae</taxon>
        <taxon>Nannocystis</taxon>
    </lineage>
</organism>
<gene>
    <name evidence="2" type="ORF">O0S08_02690</name>
</gene>
<evidence type="ECO:0000313" key="3">
    <source>
        <dbReference type="Proteomes" id="UP001164459"/>
    </source>
</evidence>
<protein>
    <submittedName>
        <fullName evidence="2">Uncharacterized protein</fullName>
    </submittedName>
</protein>
<dbReference type="Proteomes" id="UP001164459">
    <property type="component" value="Chromosome"/>
</dbReference>
<accession>A0ABY7H7H5</accession>
<feature type="region of interest" description="Disordered" evidence="1">
    <location>
        <begin position="133"/>
        <end position="226"/>
    </location>
</feature>
<evidence type="ECO:0000256" key="1">
    <source>
        <dbReference type="SAM" id="MobiDB-lite"/>
    </source>
</evidence>
<feature type="compositionally biased region" description="Basic and acidic residues" evidence="1">
    <location>
        <begin position="1"/>
        <end position="27"/>
    </location>
</feature>
<keyword evidence="3" id="KW-1185">Reference proteome</keyword>
<feature type="compositionally biased region" description="Basic and acidic residues" evidence="1">
    <location>
        <begin position="170"/>
        <end position="217"/>
    </location>
</feature>
<reference evidence="2" key="1">
    <citation type="submission" date="2022-11" db="EMBL/GenBank/DDBJ databases">
        <title>Minimal conservation of predation-associated metabolite biosynthetic gene clusters underscores biosynthetic potential of Myxococcota including descriptions for ten novel species: Archangium lansinium sp. nov., Myxococcus landrumus sp. nov., Nannocystis bai.</title>
        <authorList>
            <person name="Ahearne A."/>
            <person name="Stevens C."/>
            <person name="Dowd S."/>
        </authorList>
    </citation>
    <scope>NUCLEOTIDE SEQUENCE</scope>
    <source>
        <strain evidence="2">Fl3</strain>
    </source>
</reference>
<proteinExistence type="predicted"/>
<sequence length="226" mass="24182">MDAGAGDRRERPTLEQRAESPSPEHEAPGSFTGREPTTHAVLREPPRFLEPDETLVVAVAVDADDDMEASVVLGEDPSHALHDAGVASTADRRSSAKSSLACCIGARTRHCGRSVVVKTWTLLREGQPELTLGDRAQSEVGEGFGHGGRGELDHARGTLQGVLQPGVGADDERFASHRGEREFSEATDARPDRRGAGRRRETDRGSGADTQQVDHADASSMKVSSR</sequence>
<dbReference type="EMBL" id="CP114040">
    <property type="protein sequence ID" value="WAS95045.1"/>
    <property type="molecule type" value="Genomic_DNA"/>
</dbReference>
<evidence type="ECO:0000313" key="2">
    <source>
        <dbReference type="EMBL" id="WAS95045.1"/>
    </source>
</evidence>
<name>A0ABY7H7H5_9BACT</name>